<keyword evidence="2" id="KW-0815">Transposition</keyword>
<sequence>MYRDVFFNLYNRCKVGVTGRTRKFRFKNRLVSIDSSVIDLCLSLYDWAKYRRTKGAVKLHLVLDHDGYLPSYAVITNGKVSDVEVARTIQFEPGTIVVDDRGYNDYSLFGKWTAQGVYFVTRMKDNALYEVVQKRTVPQNRNIVSDEVISLTGIGAQERCPCLLRRVEVYDPETDRTFVFLTNHMKLGASTVSAVYKDRWQIELFFKALKQNLKIKTFVGTSANAVKIQIWTALIVMLILKYLQLKSQYGWSLSNLVALLRMNLFTHRNLWAWLDSPFETLPVQYNPHQLTLNFV</sequence>
<evidence type="ECO:0000256" key="3">
    <source>
        <dbReference type="ARBA" id="ARBA00023125"/>
    </source>
</evidence>
<feature type="domain" description="Transposase IS4-like" evidence="5">
    <location>
        <begin position="27"/>
        <end position="238"/>
    </location>
</feature>
<dbReference type="InterPro" id="IPR002559">
    <property type="entry name" value="Transposase_11"/>
</dbReference>
<comment type="similarity">
    <text evidence="1">Belongs to the transposase 11 family.</text>
</comment>
<comment type="caution">
    <text evidence="6">The sequence shown here is derived from an EMBL/GenBank/DDBJ whole genome shotgun (WGS) entry which is preliminary data.</text>
</comment>
<evidence type="ECO:0000313" key="6">
    <source>
        <dbReference type="EMBL" id="KWT91696.1"/>
    </source>
</evidence>
<keyword evidence="3" id="KW-0238">DNA-binding</keyword>
<dbReference type="Proteomes" id="UP000060487">
    <property type="component" value="Unassembled WGS sequence"/>
</dbReference>
<evidence type="ECO:0000256" key="2">
    <source>
        <dbReference type="ARBA" id="ARBA00022578"/>
    </source>
</evidence>
<organism evidence="6 7">
    <name type="scientific">Candidatus Magnetominusculus xianensis</name>
    <dbReference type="NCBI Taxonomy" id="1748249"/>
    <lineage>
        <taxon>Bacteria</taxon>
        <taxon>Pseudomonadati</taxon>
        <taxon>Nitrospirota</taxon>
        <taxon>Nitrospiria</taxon>
        <taxon>Nitrospirales</taxon>
        <taxon>Nitrospiraceae</taxon>
        <taxon>Candidatus Magnetominusculus</taxon>
    </lineage>
</organism>
<accession>A0ABR5SLH9</accession>
<reference evidence="6 7" key="1">
    <citation type="submission" date="2015-11" db="EMBL/GenBank/DDBJ databases">
        <authorList>
            <person name="Lin W."/>
        </authorList>
    </citation>
    <scope>NUCLEOTIDE SEQUENCE [LARGE SCALE GENOMIC DNA]</scope>
    <source>
        <strain evidence="6 7">HCH-1</strain>
    </source>
</reference>
<dbReference type="Gene3D" id="3.90.350.10">
    <property type="entry name" value="Transposase Inhibitor Protein From Tn5, Chain A, domain 1"/>
    <property type="match status" value="1"/>
</dbReference>
<dbReference type="SUPFAM" id="SSF53098">
    <property type="entry name" value="Ribonuclease H-like"/>
    <property type="match status" value="1"/>
</dbReference>
<dbReference type="InterPro" id="IPR012337">
    <property type="entry name" value="RNaseH-like_sf"/>
</dbReference>
<dbReference type="PANTHER" id="PTHR33258">
    <property type="entry name" value="TRANSPOSASE INSL FOR INSERTION SEQUENCE ELEMENT IS186A-RELATED"/>
    <property type="match status" value="1"/>
</dbReference>
<dbReference type="Pfam" id="PF01609">
    <property type="entry name" value="DDE_Tnp_1"/>
    <property type="match status" value="1"/>
</dbReference>
<keyword evidence="7" id="KW-1185">Reference proteome</keyword>
<evidence type="ECO:0000259" key="5">
    <source>
        <dbReference type="Pfam" id="PF01609"/>
    </source>
</evidence>
<evidence type="ECO:0000313" key="7">
    <source>
        <dbReference type="Proteomes" id="UP000060487"/>
    </source>
</evidence>
<proteinExistence type="inferred from homology"/>
<name>A0ABR5SLH9_9BACT</name>
<evidence type="ECO:0000256" key="4">
    <source>
        <dbReference type="ARBA" id="ARBA00023172"/>
    </source>
</evidence>
<dbReference type="RefSeq" id="WP_085051339.1">
    <property type="nucleotide sequence ID" value="NZ_LNQR01000030.1"/>
</dbReference>
<dbReference type="InterPro" id="IPR047952">
    <property type="entry name" value="Transpos_IS4"/>
</dbReference>
<gene>
    <name evidence="6" type="ORF">ASN18_0814</name>
</gene>
<dbReference type="EMBL" id="LNQR01000030">
    <property type="protein sequence ID" value="KWT91696.1"/>
    <property type="molecule type" value="Genomic_DNA"/>
</dbReference>
<keyword evidence="4" id="KW-0233">DNA recombination</keyword>
<evidence type="ECO:0000256" key="1">
    <source>
        <dbReference type="ARBA" id="ARBA00010075"/>
    </source>
</evidence>
<protein>
    <submittedName>
        <fullName evidence="6">Transposase</fullName>
    </submittedName>
</protein>
<dbReference type="NCBIfam" id="NF033592">
    <property type="entry name" value="transpos_IS4_1"/>
    <property type="match status" value="1"/>
</dbReference>
<dbReference type="PANTHER" id="PTHR33258:SF1">
    <property type="entry name" value="TRANSPOSASE INSL FOR INSERTION SEQUENCE ELEMENT IS186A-RELATED"/>
    <property type="match status" value="1"/>
</dbReference>